<feature type="region of interest" description="Disordered" evidence="3">
    <location>
        <begin position="161"/>
        <end position="189"/>
    </location>
</feature>
<evidence type="ECO:0000256" key="2">
    <source>
        <dbReference type="SAM" id="Coils"/>
    </source>
</evidence>
<feature type="compositionally biased region" description="Basic and acidic residues" evidence="3">
    <location>
        <begin position="173"/>
        <end position="183"/>
    </location>
</feature>
<evidence type="ECO:0000313" key="6">
    <source>
        <dbReference type="WBParaSite" id="TREG1_89730.3"/>
    </source>
</evidence>
<evidence type="ECO:0000259" key="4">
    <source>
        <dbReference type="Pfam" id="PF14916"/>
    </source>
</evidence>
<keyword evidence="5" id="KW-1185">Reference proteome</keyword>
<evidence type="ECO:0000256" key="3">
    <source>
        <dbReference type="SAM" id="MobiDB-lite"/>
    </source>
</evidence>
<dbReference type="WBParaSite" id="TREG1_89730.3">
    <property type="protein sequence ID" value="TREG1_89730.3"/>
    <property type="gene ID" value="TREG1_89730"/>
</dbReference>
<feature type="region of interest" description="Disordered" evidence="3">
    <location>
        <begin position="457"/>
        <end position="488"/>
    </location>
</feature>
<feature type="region of interest" description="Disordered" evidence="3">
    <location>
        <begin position="410"/>
        <end position="434"/>
    </location>
</feature>
<dbReference type="InterPro" id="IPR039496">
    <property type="entry name" value="CCDC92/74_N"/>
</dbReference>
<evidence type="ECO:0000313" key="5">
    <source>
        <dbReference type="Proteomes" id="UP000050795"/>
    </source>
</evidence>
<dbReference type="InterPro" id="IPR040370">
    <property type="entry name" value="CCDC74A/CCDC74B/CCDC92"/>
</dbReference>
<feature type="coiled-coil region" evidence="2">
    <location>
        <begin position="63"/>
        <end position="139"/>
    </location>
</feature>
<dbReference type="PANTHER" id="PTHR14882">
    <property type="entry name" value="COILED-COIL DOMAIN-CONTAINING 74A"/>
    <property type="match status" value="1"/>
</dbReference>
<name>A0AA85KJ77_TRIRE</name>
<dbReference type="Proteomes" id="UP000050795">
    <property type="component" value="Unassembled WGS sequence"/>
</dbReference>
<keyword evidence="1 2" id="KW-0175">Coiled coil</keyword>
<reference evidence="6" key="2">
    <citation type="submission" date="2023-11" db="UniProtKB">
        <authorList>
            <consortium name="WormBaseParasite"/>
        </authorList>
    </citation>
    <scope>IDENTIFICATION</scope>
</reference>
<reference evidence="5" key="1">
    <citation type="submission" date="2022-06" db="EMBL/GenBank/DDBJ databases">
        <authorList>
            <person name="Berger JAMES D."/>
            <person name="Berger JAMES D."/>
        </authorList>
    </citation>
    <scope>NUCLEOTIDE SEQUENCE [LARGE SCALE GENOMIC DNA]</scope>
</reference>
<protein>
    <submittedName>
        <fullName evidence="6">CCDC92 domain-containing protein</fullName>
    </submittedName>
</protein>
<organism evidence="5 6">
    <name type="scientific">Trichobilharzia regenti</name>
    <name type="common">Nasal bird schistosome</name>
    <dbReference type="NCBI Taxonomy" id="157069"/>
    <lineage>
        <taxon>Eukaryota</taxon>
        <taxon>Metazoa</taxon>
        <taxon>Spiralia</taxon>
        <taxon>Lophotrochozoa</taxon>
        <taxon>Platyhelminthes</taxon>
        <taxon>Trematoda</taxon>
        <taxon>Digenea</taxon>
        <taxon>Strigeidida</taxon>
        <taxon>Schistosomatoidea</taxon>
        <taxon>Schistosomatidae</taxon>
        <taxon>Trichobilharzia</taxon>
    </lineage>
</organism>
<feature type="compositionally biased region" description="Basic residues" evidence="3">
    <location>
        <begin position="469"/>
        <end position="482"/>
    </location>
</feature>
<proteinExistence type="predicted"/>
<feature type="compositionally biased region" description="Low complexity" evidence="3">
    <location>
        <begin position="412"/>
        <end position="429"/>
    </location>
</feature>
<feature type="domain" description="CCDC92/74 N-terminal" evidence="4">
    <location>
        <begin position="47"/>
        <end position="86"/>
    </location>
</feature>
<accession>A0AA85KJ77</accession>
<evidence type="ECO:0000256" key="1">
    <source>
        <dbReference type="ARBA" id="ARBA00023054"/>
    </source>
</evidence>
<dbReference type="AlphaFoldDB" id="A0AA85KJ77"/>
<feature type="compositionally biased region" description="Polar residues" evidence="3">
    <location>
        <begin position="457"/>
        <end position="466"/>
    </location>
</feature>
<dbReference type="Pfam" id="PF14916">
    <property type="entry name" value="CCDC92"/>
    <property type="match status" value="1"/>
</dbReference>
<sequence>MIIVDNFPVNNNTIGDKRIKSTLMPSENREITVINSPKPVGDTRNVALEKSINFLKNQHDVMLKGLHQEVESLKKINKDLQYRLVMCTCSAGEKMFTSKPIERDETSLKKEILALQADLENEKRKNTSLIKQLEALQVSQNLPKGLPRYKCKDEILTNSSEQKNSTDACEVPESLRNDRDRNDSGGVLEENQGVCSKYVDVTLNANNESANNQMMRTMTTSPSVSTVNRLPLNISECNLWKRNISHSYDNDVYEKDETANKSNGLTGTRLLPIRLPALNFRKPLIQASLSEQTKSDSPTKGTKYSAVNSSLENEKVSFEFFNELIYMGLKCSVSINMLALSMDASQGCLMVNMTSNRITPWYMKGRLLSSSPTGDTIIHWRFRMNNELNQIQRTRSAKSLSGNNNIAVFEPSNDLSTSSKNTNNSQSHQQHQHDLNLRKITQAYSIGLRPFLPSLTKSSTDMITSSNDRHKKSKNSQRKRSQHNLYPF</sequence>
<dbReference type="PANTHER" id="PTHR14882:SF1">
    <property type="entry name" value="CCDC92 DOMAIN-CONTAINING PROTEIN"/>
    <property type="match status" value="1"/>
</dbReference>